<organism evidence="1 2">
    <name type="scientific">Streptomyces acidiscabies</name>
    <dbReference type="NCBI Taxonomy" id="42234"/>
    <lineage>
        <taxon>Bacteria</taxon>
        <taxon>Bacillati</taxon>
        <taxon>Actinomycetota</taxon>
        <taxon>Actinomycetes</taxon>
        <taxon>Kitasatosporales</taxon>
        <taxon>Streptomycetaceae</taxon>
        <taxon>Streptomyces</taxon>
    </lineage>
</organism>
<dbReference type="Proteomes" id="UP001272987">
    <property type="component" value="Unassembled WGS sequence"/>
</dbReference>
<evidence type="ECO:0000313" key="1">
    <source>
        <dbReference type="EMBL" id="MDX3020135.1"/>
    </source>
</evidence>
<dbReference type="RefSeq" id="WP_319166845.1">
    <property type="nucleotide sequence ID" value="NZ_JARAWP010000011.1"/>
</dbReference>
<sequence>MNNSTSPSWPPADQLDQALAVNHAKGRTTLGLYLLLDRPYHERRTNHPGGSCRS</sequence>
<dbReference type="EMBL" id="JARAWP010000011">
    <property type="protein sequence ID" value="MDX3020135.1"/>
    <property type="molecule type" value="Genomic_DNA"/>
</dbReference>
<name>A0ABU4LWM8_9ACTN</name>
<gene>
    <name evidence="1" type="ORF">PV666_19920</name>
</gene>
<proteinExistence type="predicted"/>
<keyword evidence="2" id="KW-1185">Reference proteome</keyword>
<accession>A0ABU4LWM8</accession>
<evidence type="ECO:0000313" key="2">
    <source>
        <dbReference type="Proteomes" id="UP001272987"/>
    </source>
</evidence>
<reference evidence="1 2" key="1">
    <citation type="journal article" date="2023" name="Microb. Genom.">
        <title>Mesoterricola silvestris gen. nov., sp. nov., Mesoterricola sediminis sp. nov., Geothrix oryzae sp. nov., Geothrix edaphica sp. nov., Geothrix rubra sp. nov., and Geothrix limicola sp. nov., six novel members of Acidobacteriota isolated from soils.</title>
        <authorList>
            <person name="Weisberg A.J."/>
            <person name="Pearce E."/>
            <person name="Kramer C.G."/>
            <person name="Chang J.H."/>
            <person name="Clarke C.R."/>
        </authorList>
    </citation>
    <scope>NUCLEOTIDE SEQUENCE [LARGE SCALE GENOMIC DNA]</scope>
    <source>
        <strain evidence="1 2">NB05-1H</strain>
    </source>
</reference>
<comment type="caution">
    <text evidence="1">The sequence shown here is derived from an EMBL/GenBank/DDBJ whole genome shotgun (WGS) entry which is preliminary data.</text>
</comment>
<protein>
    <submittedName>
        <fullName evidence="1">Uncharacterized protein</fullName>
    </submittedName>
</protein>